<dbReference type="Proteomes" id="UP000410492">
    <property type="component" value="Unassembled WGS sequence"/>
</dbReference>
<dbReference type="OrthoDB" id="6624404at2759"/>
<feature type="signal peptide" evidence="1">
    <location>
        <begin position="1"/>
        <end position="18"/>
    </location>
</feature>
<organism evidence="2 3">
    <name type="scientific">Callosobruchus maculatus</name>
    <name type="common">Southern cowpea weevil</name>
    <name type="synonym">Pulse bruchid</name>
    <dbReference type="NCBI Taxonomy" id="64391"/>
    <lineage>
        <taxon>Eukaryota</taxon>
        <taxon>Metazoa</taxon>
        <taxon>Ecdysozoa</taxon>
        <taxon>Arthropoda</taxon>
        <taxon>Hexapoda</taxon>
        <taxon>Insecta</taxon>
        <taxon>Pterygota</taxon>
        <taxon>Neoptera</taxon>
        <taxon>Endopterygota</taxon>
        <taxon>Coleoptera</taxon>
        <taxon>Polyphaga</taxon>
        <taxon>Cucujiformia</taxon>
        <taxon>Chrysomeloidea</taxon>
        <taxon>Chrysomelidae</taxon>
        <taxon>Bruchinae</taxon>
        <taxon>Bruchini</taxon>
        <taxon>Callosobruchus</taxon>
    </lineage>
</organism>
<keyword evidence="3" id="KW-1185">Reference proteome</keyword>
<reference evidence="2 3" key="1">
    <citation type="submission" date="2019-01" db="EMBL/GenBank/DDBJ databases">
        <authorList>
            <person name="Sayadi A."/>
        </authorList>
    </citation>
    <scope>NUCLEOTIDE SEQUENCE [LARGE SCALE GENOMIC DNA]</scope>
</reference>
<feature type="chain" id="PRO_5024969064" evidence="1">
    <location>
        <begin position="19"/>
        <end position="177"/>
    </location>
</feature>
<dbReference type="InterPro" id="IPR011042">
    <property type="entry name" value="6-blade_b-propeller_TolB-like"/>
</dbReference>
<name>A0A653D6C7_CALMS</name>
<gene>
    <name evidence="2" type="ORF">CALMAC_LOCUS14662</name>
</gene>
<evidence type="ECO:0000256" key="1">
    <source>
        <dbReference type="SAM" id="SignalP"/>
    </source>
</evidence>
<proteinExistence type="predicted"/>
<dbReference type="Gene3D" id="2.120.10.30">
    <property type="entry name" value="TolB, C-terminal domain"/>
    <property type="match status" value="1"/>
</dbReference>
<keyword evidence="1" id="KW-0732">Signal</keyword>
<protein>
    <submittedName>
        <fullName evidence="2">Uncharacterized protein</fullName>
    </submittedName>
</protein>
<dbReference type="EMBL" id="CAACVG010010304">
    <property type="protein sequence ID" value="VEN55496.1"/>
    <property type="molecule type" value="Genomic_DNA"/>
</dbReference>
<sequence length="177" mass="19754">MATCTIFFNVLTFTIVNSLSLEGLGFDDNYFVSSVAVHGTRAFLALPRSVCFNTKKSNPTLVEISKAGDRYFYTPGIFDNSRQKVLSHQQWGECDHLQDVISIDMQPQMMTKLWILDKGSKKCPPKVVSFTLIYNTFSESTELSGISGRSLNVIEIDHSEYKDGSRAYIGYAGGILL</sequence>
<dbReference type="AlphaFoldDB" id="A0A653D6C7"/>
<evidence type="ECO:0000313" key="2">
    <source>
        <dbReference type="EMBL" id="VEN55496.1"/>
    </source>
</evidence>
<feature type="non-terminal residue" evidence="2">
    <location>
        <position position="177"/>
    </location>
</feature>
<evidence type="ECO:0000313" key="3">
    <source>
        <dbReference type="Proteomes" id="UP000410492"/>
    </source>
</evidence>
<accession>A0A653D6C7</accession>